<dbReference type="OrthoDB" id="6241708at2759"/>
<name>A0A3P6PKF6_DIBLA</name>
<gene>
    <name evidence="2" type="ORF">DILT_LOCUS1135</name>
</gene>
<feature type="transmembrane region" description="Helical" evidence="1">
    <location>
        <begin position="35"/>
        <end position="56"/>
    </location>
</feature>
<keyword evidence="3" id="KW-1185">Reference proteome</keyword>
<proteinExistence type="predicted"/>
<dbReference type="AlphaFoldDB" id="A0A3P6PKF6"/>
<keyword evidence="1" id="KW-0472">Membrane</keyword>
<keyword evidence="1" id="KW-0812">Transmembrane</keyword>
<accession>A0A3P6PKF6</accession>
<evidence type="ECO:0000313" key="3">
    <source>
        <dbReference type="Proteomes" id="UP000281553"/>
    </source>
</evidence>
<sequence length="73" mass="8290">MFRNWLERNPAFNCFVSAEHGSEALLRKCYRFSTVALSASLLGCCILVSLAVLIFLCKYDRCEVWNDEAPLIA</sequence>
<reference evidence="2 3" key="1">
    <citation type="submission" date="2018-11" db="EMBL/GenBank/DDBJ databases">
        <authorList>
            <consortium name="Pathogen Informatics"/>
        </authorList>
    </citation>
    <scope>NUCLEOTIDE SEQUENCE [LARGE SCALE GENOMIC DNA]</scope>
</reference>
<protein>
    <submittedName>
        <fullName evidence="2">Uncharacterized protein</fullName>
    </submittedName>
</protein>
<evidence type="ECO:0000256" key="1">
    <source>
        <dbReference type="SAM" id="Phobius"/>
    </source>
</evidence>
<organism evidence="2 3">
    <name type="scientific">Dibothriocephalus latus</name>
    <name type="common">Fish tapeworm</name>
    <name type="synonym">Diphyllobothrium latum</name>
    <dbReference type="NCBI Taxonomy" id="60516"/>
    <lineage>
        <taxon>Eukaryota</taxon>
        <taxon>Metazoa</taxon>
        <taxon>Spiralia</taxon>
        <taxon>Lophotrochozoa</taxon>
        <taxon>Platyhelminthes</taxon>
        <taxon>Cestoda</taxon>
        <taxon>Eucestoda</taxon>
        <taxon>Diphyllobothriidea</taxon>
        <taxon>Diphyllobothriidae</taxon>
        <taxon>Dibothriocephalus</taxon>
    </lineage>
</organism>
<evidence type="ECO:0000313" key="2">
    <source>
        <dbReference type="EMBL" id="VDK40386.1"/>
    </source>
</evidence>
<dbReference type="Proteomes" id="UP000281553">
    <property type="component" value="Unassembled WGS sequence"/>
</dbReference>
<keyword evidence="1" id="KW-1133">Transmembrane helix</keyword>
<dbReference type="EMBL" id="UYRU01006744">
    <property type="protein sequence ID" value="VDK40386.1"/>
    <property type="molecule type" value="Genomic_DNA"/>
</dbReference>